<accession>A0A1V6SQ65</accession>
<reference evidence="4" key="1">
    <citation type="journal article" date="2017" name="Nat. Microbiol.">
        <title>Global analysis of biosynthetic gene clusters reveals vast potential of secondary metabolite production in Penicillium species.</title>
        <authorList>
            <person name="Nielsen J.C."/>
            <person name="Grijseels S."/>
            <person name="Prigent S."/>
            <person name="Ji B."/>
            <person name="Dainat J."/>
            <person name="Nielsen K.F."/>
            <person name="Frisvad J.C."/>
            <person name="Workman M."/>
            <person name="Nielsen J."/>
        </authorList>
    </citation>
    <scope>NUCLEOTIDE SEQUENCE [LARGE SCALE GENOMIC DNA]</scope>
    <source>
        <strain evidence="4">IBT 24891</strain>
    </source>
</reference>
<proteinExistence type="predicted"/>
<organism evidence="3 4">
    <name type="scientific">Penicillium steckii</name>
    <dbReference type="NCBI Taxonomy" id="303698"/>
    <lineage>
        <taxon>Eukaryota</taxon>
        <taxon>Fungi</taxon>
        <taxon>Dikarya</taxon>
        <taxon>Ascomycota</taxon>
        <taxon>Pezizomycotina</taxon>
        <taxon>Eurotiomycetes</taxon>
        <taxon>Eurotiomycetidae</taxon>
        <taxon>Eurotiales</taxon>
        <taxon>Aspergillaceae</taxon>
        <taxon>Penicillium</taxon>
    </lineage>
</organism>
<feature type="compositionally biased region" description="Polar residues" evidence="2">
    <location>
        <begin position="1"/>
        <end position="24"/>
    </location>
</feature>
<evidence type="ECO:0000256" key="2">
    <source>
        <dbReference type="SAM" id="MobiDB-lite"/>
    </source>
</evidence>
<protein>
    <submittedName>
        <fullName evidence="3">Uncharacterized protein</fullName>
    </submittedName>
</protein>
<dbReference type="AlphaFoldDB" id="A0A1V6SQ65"/>
<name>A0A1V6SQ65_9EURO</name>
<dbReference type="OrthoDB" id="4227183at2759"/>
<gene>
    <name evidence="3" type="ORF">PENSTE_c025G08399</name>
</gene>
<dbReference type="Proteomes" id="UP000191285">
    <property type="component" value="Unassembled WGS sequence"/>
</dbReference>
<dbReference type="EMBL" id="MLKD01000025">
    <property type="protein sequence ID" value="OQE16191.1"/>
    <property type="molecule type" value="Genomic_DNA"/>
</dbReference>
<keyword evidence="4" id="KW-1185">Reference proteome</keyword>
<evidence type="ECO:0000313" key="4">
    <source>
        <dbReference type="Proteomes" id="UP000191285"/>
    </source>
</evidence>
<evidence type="ECO:0000256" key="1">
    <source>
        <dbReference type="SAM" id="Coils"/>
    </source>
</evidence>
<keyword evidence="1" id="KW-0175">Coiled coil</keyword>
<feature type="coiled-coil region" evidence="1">
    <location>
        <begin position="87"/>
        <end position="121"/>
    </location>
</feature>
<comment type="caution">
    <text evidence="3">The sequence shown here is derived from an EMBL/GenBank/DDBJ whole genome shotgun (WGS) entry which is preliminary data.</text>
</comment>
<evidence type="ECO:0000313" key="3">
    <source>
        <dbReference type="EMBL" id="OQE16191.1"/>
    </source>
</evidence>
<feature type="region of interest" description="Disordered" evidence="2">
    <location>
        <begin position="1"/>
        <end position="26"/>
    </location>
</feature>
<sequence>MFKWLQNQSSQRGAPLGDTSSNLENGHADLYRSRTTLTKVAQIARSEARDLRQRLKTCEQAAQSEGHRLRQRLKACEESRDGCNLALRKKNKEAYDLQIRLDQAREKARNDAKALVLAEEKFRRQSEILAQTTKDLNEIAQRNREMLLQEVKVQQWYQQIDDDEINRTTAALYQELETWTSHFFADCTNTGVWQAFSYVSGRITTYYLARALVGIGDNPCESIVSHSIQLLGKEIRQTCPSHIANHWLAAASKAALKLSFNTDLLNHGCEAIVQSILFRHSLSLSMEHHQRQVNQLKSLTWKFVDLKARLECQLDSYIFRSPGANSPFDEDSMVNFTGKSDSDMVVELVLSPSLWKVSLDGNETLIHKARVMITQAIRNPYVGTLTWACSNFIRWNSNGEDHDISDSVVGVLPTVEADLIDLDVNGTHQTVPSQILGNDSKNAPNLIGGDYCSENQYYEAIL</sequence>